<dbReference type="OrthoDB" id="4190732at2"/>
<dbReference type="Gene3D" id="3.40.50.720">
    <property type="entry name" value="NAD(P)-binding Rossmann-like Domain"/>
    <property type="match status" value="1"/>
</dbReference>
<proteinExistence type="predicted"/>
<dbReference type="SUPFAM" id="SSF50129">
    <property type="entry name" value="GroES-like"/>
    <property type="match status" value="1"/>
</dbReference>
<protein>
    <recommendedName>
        <fullName evidence="1">Enoyl reductase (ER) domain-containing protein</fullName>
    </recommendedName>
</protein>
<reference evidence="3" key="1">
    <citation type="submission" date="2017-05" db="EMBL/GenBank/DDBJ databases">
        <authorList>
            <person name="Macchi M."/>
            <person name="Festa S."/>
            <person name="Coppotelli B.M."/>
            <person name="Morelli I.S."/>
        </authorList>
    </citation>
    <scope>NUCLEOTIDE SEQUENCE [LARGE SCALE GENOMIC DNA]</scope>
    <source>
        <strain evidence="3">I</strain>
    </source>
</reference>
<name>A0A211ZSJ9_9PROT</name>
<dbReference type="CDD" id="cd08270">
    <property type="entry name" value="MDR4"/>
    <property type="match status" value="1"/>
</dbReference>
<dbReference type="GO" id="GO:0008270">
    <property type="term" value="F:zinc ion binding"/>
    <property type="evidence" value="ECO:0007669"/>
    <property type="project" value="InterPro"/>
</dbReference>
<dbReference type="PANTHER" id="PTHR43677:SF4">
    <property type="entry name" value="QUINONE OXIDOREDUCTASE-LIKE PROTEIN 2"/>
    <property type="match status" value="1"/>
</dbReference>
<evidence type="ECO:0000259" key="1">
    <source>
        <dbReference type="SMART" id="SM00829"/>
    </source>
</evidence>
<comment type="caution">
    <text evidence="2">The sequence shown here is derived from an EMBL/GenBank/DDBJ whole genome shotgun (WGS) entry which is preliminary data.</text>
</comment>
<evidence type="ECO:0000313" key="3">
    <source>
        <dbReference type="Proteomes" id="UP000196655"/>
    </source>
</evidence>
<gene>
    <name evidence="2" type="ORF">BWR60_05005</name>
</gene>
<dbReference type="AlphaFoldDB" id="A0A211ZSJ9"/>
<dbReference type="SMART" id="SM00829">
    <property type="entry name" value="PKS_ER"/>
    <property type="match status" value="1"/>
</dbReference>
<dbReference type="InterPro" id="IPR020843">
    <property type="entry name" value="ER"/>
</dbReference>
<dbReference type="PROSITE" id="PS01162">
    <property type="entry name" value="QOR_ZETA_CRYSTAL"/>
    <property type="match status" value="1"/>
</dbReference>
<dbReference type="InterPro" id="IPR002364">
    <property type="entry name" value="Quin_OxRdtase/zeta-crystal_CS"/>
</dbReference>
<dbReference type="InterPro" id="IPR036291">
    <property type="entry name" value="NAD(P)-bd_dom_sf"/>
</dbReference>
<dbReference type="InterPro" id="IPR013149">
    <property type="entry name" value="ADH-like_C"/>
</dbReference>
<dbReference type="Pfam" id="PF08240">
    <property type="entry name" value="ADH_N"/>
    <property type="match status" value="1"/>
</dbReference>
<dbReference type="InterPro" id="IPR051397">
    <property type="entry name" value="Zn-ADH-like_protein"/>
</dbReference>
<accession>A0A211ZSJ9</accession>
<keyword evidence="3" id="KW-1185">Reference proteome</keyword>
<dbReference type="PANTHER" id="PTHR43677">
    <property type="entry name" value="SHORT-CHAIN DEHYDROGENASE/REDUCTASE"/>
    <property type="match status" value="1"/>
</dbReference>
<dbReference type="InterPro" id="IPR013154">
    <property type="entry name" value="ADH-like_N"/>
</dbReference>
<dbReference type="Pfam" id="PF00107">
    <property type="entry name" value="ADH_zinc_N"/>
    <property type="match status" value="1"/>
</dbReference>
<dbReference type="SUPFAM" id="SSF51735">
    <property type="entry name" value="NAD(P)-binding Rossmann-fold domains"/>
    <property type="match status" value="1"/>
</dbReference>
<feature type="domain" description="Enoyl reductase (ER)" evidence="1">
    <location>
        <begin position="9"/>
        <end position="310"/>
    </location>
</feature>
<dbReference type="InterPro" id="IPR011032">
    <property type="entry name" value="GroES-like_sf"/>
</dbReference>
<dbReference type="GO" id="GO:0016491">
    <property type="term" value="F:oxidoreductase activity"/>
    <property type="evidence" value="ECO:0007669"/>
    <property type="project" value="InterPro"/>
</dbReference>
<dbReference type="Proteomes" id="UP000196655">
    <property type="component" value="Unassembled WGS sequence"/>
</dbReference>
<sequence length="313" mass="32608">MRAIVVDPASLSRLVLGEAPDPIPLPDQALIRVEAISLNQGEIRRALDDAPAGWIPGWDLAGTVERAAADGTGPAAGVRVVGFLPEGAWRERVAVATRSLAVLPDAVSAAVASTFPVAGLTALYTLAEGGLLVGKRVLVNGASGGVGHVAVQLARASGAVVVAAVRRESQRRLAEADGADRVIVSEALAEAREAGPFDLVVESAGGEALANALRSLASGGLCVTCGNSSRSPMTIDPFEFFYPQGQTKLVGLYLLPLLQRVPPGEGLARLAGLAERGLLRPRIEVEAPWEEIGAIAERFQRREITGKAVLRVF</sequence>
<dbReference type="EMBL" id="NHON01000006">
    <property type="protein sequence ID" value="OWJ68262.1"/>
    <property type="molecule type" value="Genomic_DNA"/>
</dbReference>
<dbReference type="RefSeq" id="WP_088149912.1">
    <property type="nucleotide sequence ID" value="NZ_NHON01000006.1"/>
</dbReference>
<evidence type="ECO:0000313" key="2">
    <source>
        <dbReference type="EMBL" id="OWJ68262.1"/>
    </source>
</evidence>
<dbReference type="Gene3D" id="3.90.180.10">
    <property type="entry name" value="Medium-chain alcohol dehydrogenases, catalytic domain"/>
    <property type="match status" value="1"/>
</dbReference>
<organism evidence="2 3">
    <name type="scientific">Inquilinus limosus</name>
    <dbReference type="NCBI Taxonomy" id="171674"/>
    <lineage>
        <taxon>Bacteria</taxon>
        <taxon>Pseudomonadati</taxon>
        <taxon>Pseudomonadota</taxon>
        <taxon>Alphaproteobacteria</taxon>
        <taxon>Rhodospirillales</taxon>
        <taxon>Rhodospirillaceae</taxon>
        <taxon>Inquilinus</taxon>
    </lineage>
</organism>